<dbReference type="PANTHER" id="PTHR46720">
    <property type="entry name" value="HYDROXYLASE, PUTATIVE (AFU_ORTHOLOGUE AFUA_3G01460)-RELATED"/>
    <property type="match status" value="1"/>
</dbReference>
<dbReference type="PANTHER" id="PTHR46720:SF3">
    <property type="entry name" value="FAD-BINDING DOMAIN-CONTAINING PROTEIN-RELATED"/>
    <property type="match status" value="1"/>
</dbReference>
<keyword evidence="5" id="KW-0560">Oxidoreductase</keyword>
<dbReference type="RefSeq" id="XP_007830461.1">
    <property type="nucleotide sequence ID" value="XM_007832270.1"/>
</dbReference>
<keyword evidence="3" id="KW-0285">Flavoprotein</keyword>
<dbReference type="InterPro" id="IPR036188">
    <property type="entry name" value="FAD/NAD-bd_sf"/>
</dbReference>
<dbReference type="OMA" id="IPMEDAM"/>
<comment type="similarity">
    <text evidence="2">Belongs to the paxM FAD-dependent monooxygenase family.</text>
</comment>
<feature type="transmembrane region" description="Helical" evidence="6">
    <location>
        <begin position="12"/>
        <end position="32"/>
    </location>
</feature>
<evidence type="ECO:0000256" key="1">
    <source>
        <dbReference type="ARBA" id="ARBA00005179"/>
    </source>
</evidence>
<keyword evidence="9" id="KW-1185">Reference proteome</keyword>
<keyword evidence="4" id="KW-0274">FAD</keyword>
<evidence type="ECO:0000256" key="2">
    <source>
        <dbReference type="ARBA" id="ARBA00007992"/>
    </source>
</evidence>
<keyword evidence="6" id="KW-1133">Transmembrane helix</keyword>
<organism evidence="8 9">
    <name type="scientific">Pestalotiopsis fici (strain W106-1 / CGMCC3.15140)</name>
    <dbReference type="NCBI Taxonomy" id="1229662"/>
    <lineage>
        <taxon>Eukaryota</taxon>
        <taxon>Fungi</taxon>
        <taxon>Dikarya</taxon>
        <taxon>Ascomycota</taxon>
        <taxon>Pezizomycotina</taxon>
        <taxon>Sordariomycetes</taxon>
        <taxon>Xylariomycetidae</taxon>
        <taxon>Amphisphaeriales</taxon>
        <taxon>Sporocadaceae</taxon>
        <taxon>Pestalotiopsis</taxon>
    </lineage>
</organism>
<dbReference type="GO" id="GO:0016491">
    <property type="term" value="F:oxidoreductase activity"/>
    <property type="evidence" value="ECO:0007669"/>
    <property type="project" value="UniProtKB-KW"/>
</dbReference>
<dbReference type="GO" id="GO:0044550">
    <property type="term" value="P:secondary metabolite biosynthetic process"/>
    <property type="evidence" value="ECO:0007669"/>
    <property type="project" value="TreeGrafter"/>
</dbReference>
<accession>W3XI33</accession>
<dbReference type="STRING" id="1229662.W3XI33"/>
<evidence type="ECO:0000256" key="4">
    <source>
        <dbReference type="ARBA" id="ARBA00022827"/>
    </source>
</evidence>
<feature type="domain" description="FAD-binding" evidence="7">
    <location>
        <begin position="14"/>
        <end position="381"/>
    </location>
</feature>
<gene>
    <name evidence="8" type="ORF">PFICI_03689</name>
</gene>
<dbReference type="HOGENOM" id="CLU_009665_6_3_1"/>
<dbReference type="eggNOG" id="KOG2614">
    <property type="taxonomic scope" value="Eukaryota"/>
</dbReference>
<dbReference type="EMBL" id="KI912110">
    <property type="protein sequence ID" value="ETS85664.1"/>
    <property type="molecule type" value="Genomic_DNA"/>
</dbReference>
<evidence type="ECO:0000313" key="8">
    <source>
        <dbReference type="EMBL" id="ETS85664.1"/>
    </source>
</evidence>
<sequence>MPALKLTEAERPFSVAIIGAGIGGLALAGGLLRTGVPFTLYEAAECFSAVGAGVGLGPNAIRAMEAIQPGFTELYQGISSGNVTPGKDHVMMDAMLVEEGLGEGRGLRPMSYGAPCYMRTSAHRKDLLDIMTADIPEECVRFSKRVKSLSQDDARGAVIEFEDGEIATASCAIGADGVKGVSRGVVLGDRWPEYVRARYTGKYVYRAMIPMEDAMRVLGRDVDGNEIAGDAKMFMGDECIITTFPISSGTKSNMVCFRLDDKPWTHPEWTKPVSREEMTRDIADLGVDKRLVKLLDWAKPLRWGLFHHLVTPTYFNKRICLLGDSAHATLPHQAAGAGQCIEDALVMSRLLGLVRDATQIETAFSVFDAIRRPRAQRIVQTSQEAGDLCAFKAPGIGSDMDKIVENQAQRYLWIWLHDLDEDVKKAEAEFNVLAGGLASSSAVTGDNEKQK</sequence>
<dbReference type="InterPro" id="IPR051104">
    <property type="entry name" value="FAD_monoxygenase"/>
</dbReference>
<comment type="pathway">
    <text evidence="1">Secondary metabolite biosynthesis.</text>
</comment>
<reference evidence="9" key="1">
    <citation type="journal article" date="2015" name="BMC Genomics">
        <title>Genomic and transcriptomic analysis of the endophytic fungus Pestalotiopsis fici reveals its lifestyle and high potential for synthesis of natural products.</title>
        <authorList>
            <person name="Wang X."/>
            <person name="Zhang X."/>
            <person name="Liu L."/>
            <person name="Xiang M."/>
            <person name="Wang W."/>
            <person name="Sun X."/>
            <person name="Che Y."/>
            <person name="Guo L."/>
            <person name="Liu G."/>
            <person name="Guo L."/>
            <person name="Wang C."/>
            <person name="Yin W.B."/>
            <person name="Stadler M."/>
            <person name="Zhang X."/>
            <person name="Liu X."/>
        </authorList>
    </citation>
    <scope>NUCLEOTIDE SEQUENCE [LARGE SCALE GENOMIC DNA]</scope>
    <source>
        <strain evidence="9">W106-1 / CGMCC3.15140</strain>
    </source>
</reference>
<dbReference type="GO" id="GO:0071949">
    <property type="term" value="F:FAD binding"/>
    <property type="evidence" value="ECO:0007669"/>
    <property type="project" value="InterPro"/>
</dbReference>
<evidence type="ECO:0000256" key="3">
    <source>
        <dbReference type="ARBA" id="ARBA00022630"/>
    </source>
</evidence>
<dbReference type="KEGG" id="pfy:PFICI_03689"/>
<evidence type="ECO:0000313" key="9">
    <source>
        <dbReference type="Proteomes" id="UP000030651"/>
    </source>
</evidence>
<name>W3XI33_PESFW</name>
<dbReference type="Gene3D" id="3.50.50.60">
    <property type="entry name" value="FAD/NAD(P)-binding domain"/>
    <property type="match status" value="1"/>
</dbReference>
<dbReference type="GeneID" id="19268702"/>
<protein>
    <recommendedName>
        <fullName evidence="7">FAD-binding domain-containing protein</fullName>
    </recommendedName>
</protein>
<dbReference type="SUPFAM" id="SSF51905">
    <property type="entry name" value="FAD/NAD(P)-binding domain"/>
    <property type="match status" value="1"/>
</dbReference>
<keyword evidence="6" id="KW-0812">Transmembrane</keyword>
<dbReference type="SUPFAM" id="SSF54373">
    <property type="entry name" value="FAD-linked reductases, C-terminal domain"/>
    <property type="match status" value="1"/>
</dbReference>
<dbReference type="Pfam" id="PF01494">
    <property type="entry name" value="FAD_binding_3"/>
    <property type="match status" value="1"/>
</dbReference>
<evidence type="ECO:0000256" key="5">
    <source>
        <dbReference type="ARBA" id="ARBA00023002"/>
    </source>
</evidence>
<evidence type="ECO:0000259" key="7">
    <source>
        <dbReference type="Pfam" id="PF01494"/>
    </source>
</evidence>
<dbReference type="InterPro" id="IPR002938">
    <property type="entry name" value="FAD-bd"/>
</dbReference>
<dbReference type="InParanoid" id="W3XI33"/>
<keyword evidence="6" id="KW-0472">Membrane</keyword>
<dbReference type="PRINTS" id="PR00420">
    <property type="entry name" value="RNGMNOXGNASE"/>
</dbReference>
<dbReference type="OrthoDB" id="417877at2759"/>
<proteinExistence type="inferred from homology"/>
<dbReference type="AlphaFoldDB" id="W3XI33"/>
<evidence type="ECO:0000256" key="6">
    <source>
        <dbReference type="SAM" id="Phobius"/>
    </source>
</evidence>
<dbReference type="Proteomes" id="UP000030651">
    <property type="component" value="Unassembled WGS sequence"/>
</dbReference>